<dbReference type="WBParaSite" id="HNAJ_0000850201-mRNA-1">
    <property type="protein sequence ID" value="HNAJ_0000850201-mRNA-1"/>
    <property type="gene ID" value="HNAJ_0000850201"/>
</dbReference>
<evidence type="ECO:0000313" key="5">
    <source>
        <dbReference type="Proteomes" id="UP000278807"/>
    </source>
</evidence>
<dbReference type="Pfam" id="PF08156">
    <property type="entry name" value="NOP5NT"/>
    <property type="match status" value="1"/>
</dbReference>
<dbReference type="PANTHER" id="PTHR10894:SF0">
    <property type="entry name" value="NUCLEOLAR PROTEIN 56"/>
    <property type="match status" value="1"/>
</dbReference>
<gene>
    <name evidence="4" type="ORF">HNAJ_LOCUS8498</name>
</gene>
<dbReference type="EMBL" id="UZAE01012306">
    <property type="protein sequence ID" value="VDO04475.1"/>
    <property type="molecule type" value="Genomic_DNA"/>
</dbReference>
<evidence type="ECO:0000313" key="6">
    <source>
        <dbReference type="WBParaSite" id="HNAJ_0000850201-mRNA-1"/>
    </source>
</evidence>
<feature type="region of interest" description="Disordered" evidence="2">
    <location>
        <begin position="511"/>
        <end position="683"/>
    </location>
</feature>
<name>A0A0R3TMG0_RODNA</name>
<accession>A0A0R3TMG0</accession>
<feature type="compositionally biased region" description="Basic residues" evidence="2">
    <location>
        <begin position="513"/>
        <end position="532"/>
    </location>
</feature>
<feature type="compositionally biased region" description="Basic and acidic residues" evidence="2">
    <location>
        <begin position="615"/>
        <end position="624"/>
    </location>
</feature>
<dbReference type="STRING" id="102285.A0A0R3TMG0"/>
<evidence type="ECO:0000256" key="1">
    <source>
        <dbReference type="ARBA" id="ARBA00040742"/>
    </source>
</evidence>
<dbReference type="InterPro" id="IPR002687">
    <property type="entry name" value="Nop_dom"/>
</dbReference>
<evidence type="ECO:0000259" key="3">
    <source>
        <dbReference type="PROSITE" id="PS51358"/>
    </source>
</evidence>
<dbReference type="Gene3D" id="1.10.246.90">
    <property type="entry name" value="Nop domain"/>
    <property type="match status" value="1"/>
</dbReference>
<dbReference type="GO" id="GO:0032040">
    <property type="term" value="C:small-subunit processome"/>
    <property type="evidence" value="ECO:0007669"/>
    <property type="project" value="InterPro"/>
</dbReference>
<dbReference type="Proteomes" id="UP000278807">
    <property type="component" value="Unassembled WGS sequence"/>
</dbReference>
<dbReference type="InterPro" id="IPR042239">
    <property type="entry name" value="Nop_C"/>
</dbReference>
<dbReference type="GO" id="GO:0030515">
    <property type="term" value="F:snoRNA binding"/>
    <property type="evidence" value="ECO:0007669"/>
    <property type="project" value="InterPro"/>
</dbReference>
<dbReference type="PROSITE" id="PS51358">
    <property type="entry name" value="NOP"/>
    <property type="match status" value="1"/>
</dbReference>
<evidence type="ECO:0000313" key="4">
    <source>
        <dbReference type="EMBL" id="VDO04475.1"/>
    </source>
</evidence>
<dbReference type="GO" id="GO:0031428">
    <property type="term" value="C:box C/D methylation guide snoRNP complex"/>
    <property type="evidence" value="ECO:0007669"/>
    <property type="project" value="InterPro"/>
</dbReference>
<reference evidence="6" key="1">
    <citation type="submission" date="2017-02" db="UniProtKB">
        <authorList>
            <consortium name="WormBaseParasite"/>
        </authorList>
    </citation>
    <scope>IDENTIFICATION</scope>
</reference>
<evidence type="ECO:0000256" key="2">
    <source>
        <dbReference type="SAM" id="MobiDB-lite"/>
    </source>
</evidence>
<feature type="compositionally biased region" description="Low complexity" evidence="2">
    <location>
        <begin position="603"/>
        <end position="613"/>
    </location>
</feature>
<feature type="compositionally biased region" description="Basic residues" evidence="2">
    <location>
        <begin position="641"/>
        <end position="660"/>
    </location>
</feature>
<dbReference type="OrthoDB" id="6780543at2759"/>
<proteinExistence type="predicted"/>
<dbReference type="InterPro" id="IPR036070">
    <property type="entry name" value="Nop_dom_sf"/>
</dbReference>
<dbReference type="Pfam" id="PF01798">
    <property type="entry name" value="Nop"/>
    <property type="match status" value="2"/>
</dbReference>
<dbReference type="PANTHER" id="PTHR10894">
    <property type="entry name" value="NUCLEOLAR PROTEIN 5 NUCLEOLAR PROTEIN NOP5 NOP58"/>
    <property type="match status" value="1"/>
</dbReference>
<organism evidence="6">
    <name type="scientific">Rodentolepis nana</name>
    <name type="common">Dwarf tapeworm</name>
    <name type="synonym">Hymenolepis nana</name>
    <dbReference type="NCBI Taxonomy" id="102285"/>
    <lineage>
        <taxon>Eukaryota</taxon>
        <taxon>Metazoa</taxon>
        <taxon>Spiralia</taxon>
        <taxon>Lophotrochozoa</taxon>
        <taxon>Platyhelminthes</taxon>
        <taxon>Cestoda</taxon>
        <taxon>Eucestoda</taxon>
        <taxon>Cyclophyllidea</taxon>
        <taxon>Hymenolepididae</taxon>
        <taxon>Rodentolepis</taxon>
    </lineage>
</organism>
<sequence>MATKQHFVLFENVTGYSLILVKEFDEIVRRFTAHVNSFLKPVAFVPFKSVHEALENVQCISDGRVSPLLSEFLRQNLPTRDAILGVAEQELGESISELGIGFECIWDSSIQEILRIVRANSSKLLRTLVVQPGGVKPSKASKATAVQETVPGKKAERRARLVVALTRARLQLNLEQHLADTGVVKSLELLDSMDSNLTKSVKHLCTSYAVHFPELCRNGVLVGVDDFAFASIVANCPLRDDLVKDKGRLLEWLGGDQELTDKIISLANSSTGQDLAPDDVKVLQHYGQFLLKLLKSRTVCCELLDARVRSLVPNLTSLMDQTLPGQDKNEALERVRKVGDRVSPAIIAARLILHAGTLDKLARMTSSRVDSLGASRSLFRRGGAAAAAATGLLQRTVSFPASSQQQLPSETVISSLAADIIEMSGGRLHPIVVRRKVARLLAAKSTLAVRADCYRRMDPFATESLEVPERLESGAYGASLGEETKRQLRVWAEANGVHLGRTAEELQVCPKQREKRKKYRKTKRKRWLKRKLVGTSNPAQSTTNAVPAPVVTENGVSIGDGSDVDSNSSNEEFEQVNAKRPTLPFLPSSKRARSKESYEDESSTINNLSSSTLCRELDESKASDDNSTTEEESLEAESNVKSRKRRARGGKTAKKSVKRAKISEPPGQRVLRSSVRRKTSLKQ</sequence>
<dbReference type="SUPFAM" id="SSF89124">
    <property type="entry name" value="Nop domain"/>
    <property type="match status" value="1"/>
</dbReference>
<reference evidence="4 5" key="2">
    <citation type="submission" date="2018-11" db="EMBL/GenBank/DDBJ databases">
        <authorList>
            <consortium name="Pathogen Informatics"/>
        </authorList>
    </citation>
    <scope>NUCLEOTIDE SEQUENCE [LARGE SCALE GENOMIC DNA]</scope>
</reference>
<keyword evidence="5" id="KW-1185">Reference proteome</keyword>
<dbReference type="AlphaFoldDB" id="A0A0R3TMG0"/>
<protein>
    <recommendedName>
        <fullName evidence="1">Nucleolar protein 56</fullName>
    </recommendedName>
</protein>
<feature type="compositionally biased region" description="Low complexity" evidence="2">
    <location>
        <begin position="554"/>
        <end position="570"/>
    </location>
</feature>
<feature type="compositionally biased region" description="Polar residues" evidence="2">
    <location>
        <begin position="534"/>
        <end position="545"/>
    </location>
</feature>
<feature type="domain" description="Nop" evidence="3">
    <location>
        <begin position="311"/>
        <end position="493"/>
    </location>
</feature>
<dbReference type="InterPro" id="IPR012974">
    <property type="entry name" value="NOP58/56_N"/>
</dbReference>
<feature type="compositionally biased region" description="Basic residues" evidence="2">
    <location>
        <begin position="674"/>
        <end position="683"/>
    </location>
</feature>
<dbReference type="Gene3D" id="1.10.287.4070">
    <property type="match status" value="1"/>
</dbReference>
<dbReference type="InterPro" id="IPR045056">
    <property type="entry name" value="Nop56/Nop58"/>
</dbReference>